<gene>
    <name evidence="3" type="primary">LOC115823159</name>
</gene>
<dbReference type="Proteomes" id="UP000504632">
    <property type="component" value="Chromosome 10"/>
</dbReference>
<dbReference type="Pfam" id="PF00483">
    <property type="entry name" value="NTP_transferase"/>
    <property type="match status" value="1"/>
</dbReference>
<evidence type="ECO:0000313" key="3">
    <source>
        <dbReference type="RefSeq" id="XP_030643045.1"/>
    </source>
</evidence>
<dbReference type="PANTHER" id="PTHR42883">
    <property type="entry name" value="GLUCOSE-1-PHOSPHATE THYMIDYLTRANSFERASE"/>
    <property type="match status" value="1"/>
</dbReference>
<dbReference type="PANTHER" id="PTHR42883:SF2">
    <property type="entry name" value="THYMIDYLYLTRANSFERASE"/>
    <property type="match status" value="1"/>
</dbReference>
<dbReference type="Gene3D" id="3.90.550.10">
    <property type="entry name" value="Spore Coat Polysaccharide Biosynthesis Protein SpsA, Chain A"/>
    <property type="match status" value="1"/>
</dbReference>
<dbReference type="InterPro" id="IPR005835">
    <property type="entry name" value="NTP_transferase_dom"/>
</dbReference>
<accession>A0A6J2WCA5</accession>
<dbReference type="RefSeq" id="XP_030643045.1">
    <property type="nucleotide sequence ID" value="XM_030787185.1"/>
</dbReference>
<name>A0A6J2WCA5_CHACN</name>
<dbReference type="InterPro" id="IPR029044">
    <property type="entry name" value="Nucleotide-diphossugar_trans"/>
</dbReference>
<reference evidence="3" key="1">
    <citation type="submission" date="2025-08" db="UniProtKB">
        <authorList>
            <consortium name="RefSeq"/>
        </authorList>
    </citation>
    <scope>IDENTIFICATION</scope>
</reference>
<keyword evidence="2" id="KW-1185">Reference proteome</keyword>
<proteinExistence type="predicted"/>
<feature type="domain" description="Nucleotidyl transferase" evidence="1">
    <location>
        <begin position="2"/>
        <end position="258"/>
    </location>
</feature>
<evidence type="ECO:0000313" key="2">
    <source>
        <dbReference type="Proteomes" id="UP000504632"/>
    </source>
</evidence>
<protein>
    <submittedName>
        <fullName evidence="3">Uncharacterized protein LOC115823159</fullName>
    </submittedName>
</protein>
<dbReference type="InParanoid" id="A0A6J2WCA5"/>
<sequence length="274" mass="31210">MKAVILAAGYGTRLQRDIENDKTGQFKHLRGIAKPLLPVGSCALVSHWVRALTGTGCVDAIYVVTNAVYYEAFQEWARDFPNVKILNDGTRTNEERHGAVGCLQMTVRHFAIEDHVLVIGGDTLFKEDFSLAKFTERFSELQKKNGDSNLVLSYQCKEEETSKYGILEVDEDLRVLRMREKPLPSETKSRHACPCFYLFSATSLPLLDTFLNEKKNAPLEERDAPGTFLSWLILRKPVFVHRISSRFDVGNLPSYLECDSYFKVQLQNSELYLM</sequence>
<dbReference type="SUPFAM" id="SSF53448">
    <property type="entry name" value="Nucleotide-diphospho-sugar transferases"/>
    <property type="match status" value="1"/>
</dbReference>
<dbReference type="AlphaFoldDB" id="A0A6J2WCA5"/>
<evidence type="ECO:0000259" key="1">
    <source>
        <dbReference type="Pfam" id="PF00483"/>
    </source>
</evidence>
<organism evidence="2 3">
    <name type="scientific">Chanos chanos</name>
    <name type="common">Milkfish</name>
    <name type="synonym">Mugil chanos</name>
    <dbReference type="NCBI Taxonomy" id="29144"/>
    <lineage>
        <taxon>Eukaryota</taxon>
        <taxon>Metazoa</taxon>
        <taxon>Chordata</taxon>
        <taxon>Craniata</taxon>
        <taxon>Vertebrata</taxon>
        <taxon>Euteleostomi</taxon>
        <taxon>Actinopterygii</taxon>
        <taxon>Neopterygii</taxon>
        <taxon>Teleostei</taxon>
        <taxon>Ostariophysi</taxon>
        <taxon>Gonorynchiformes</taxon>
        <taxon>Chanidae</taxon>
        <taxon>Chanos</taxon>
    </lineage>
</organism>
<dbReference type="GeneID" id="115823159"/>
<dbReference type="OrthoDB" id="6339427at2759"/>